<gene>
    <name evidence="2" type="ORF">SAMN05216290_3912</name>
</gene>
<sequence>MRKGIKLGLLLCVLLSGRELMAQTDYRVQEASIANENDVYTFRNQDKYYSNGLLFHFRFVPESGKWLSPKSNDTKFIVDFELIHKFFTPQDVRFDDVDEYERPYAGWLNTGVSFSLFPSESVRWMYGAELGLVGKASGGEGLQTWYHNAVGFPKPRGWQYQIPNEPFVNLKAAFDKQFVVAPRTFDVVSSTEIKVGTGQTNAMQRVDFRLGKLFSLNNSAFKNALIGRGRSAFENRAYFFAGYGIQYVLHDITIQGSLWNDNAPHTEDIVPWVRHLRIGWAASSRNATFKMTYNWLSREVKNARSQAYIGFELLIRFGPRSSRRQ</sequence>
<dbReference type="Proteomes" id="UP000199437">
    <property type="component" value="Unassembled WGS sequence"/>
</dbReference>
<name>A0A1I0RP13_9BACT</name>
<dbReference type="EMBL" id="FOIR01000005">
    <property type="protein sequence ID" value="SEW42986.1"/>
    <property type="molecule type" value="Genomic_DNA"/>
</dbReference>
<proteinExistence type="predicted"/>
<dbReference type="STRING" id="1267423.SAMN05216290_3912"/>
<dbReference type="Gene3D" id="2.40.128.140">
    <property type="entry name" value="Outer membrane protein"/>
    <property type="match status" value="1"/>
</dbReference>
<feature type="chain" id="PRO_5011617710" description="Lipid A deacylase LpxR family protein" evidence="1">
    <location>
        <begin position="23"/>
        <end position="325"/>
    </location>
</feature>
<dbReference type="OrthoDB" id="622552at2"/>
<organism evidence="2 3">
    <name type="scientific">Roseivirga pacifica</name>
    <dbReference type="NCBI Taxonomy" id="1267423"/>
    <lineage>
        <taxon>Bacteria</taxon>
        <taxon>Pseudomonadati</taxon>
        <taxon>Bacteroidota</taxon>
        <taxon>Cytophagia</taxon>
        <taxon>Cytophagales</taxon>
        <taxon>Roseivirgaceae</taxon>
        <taxon>Roseivirga</taxon>
    </lineage>
</organism>
<evidence type="ECO:0000313" key="2">
    <source>
        <dbReference type="EMBL" id="SEW42986.1"/>
    </source>
</evidence>
<dbReference type="GeneID" id="99988578"/>
<dbReference type="RefSeq" id="WP_090261024.1">
    <property type="nucleotide sequence ID" value="NZ_FOIR01000005.1"/>
</dbReference>
<evidence type="ECO:0000256" key="1">
    <source>
        <dbReference type="SAM" id="SignalP"/>
    </source>
</evidence>
<dbReference type="InterPro" id="IPR037107">
    <property type="entry name" value="Put_OMP_sf"/>
</dbReference>
<keyword evidence="3" id="KW-1185">Reference proteome</keyword>
<evidence type="ECO:0008006" key="4">
    <source>
        <dbReference type="Google" id="ProtNLM"/>
    </source>
</evidence>
<dbReference type="AlphaFoldDB" id="A0A1I0RP13"/>
<accession>A0A1I0RP13</accession>
<feature type="signal peptide" evidence="1">
    <location>
        <begin position="1"/>
        <end position="22"/>
    </location>
</feature>
<reference evidence="3" key="1">
    <citation type="submission" date="2016-10" db="EMBL/GenBank/DDBJ databases">
        <authorList>
            <person name="Varghese N."/>
            <person name="Submissions S."/>
        </authorList>
    </citation>
    <scope>NUCLEOTIDE SEQUENCE [LARGE SCALE GENOMIC DNA]</scope>
    <source>
        <strain evidence="3">CGMCC 1.12402</strain>
    </source>
</reference>
<dbReference type="Pfam" id="PF09982">
    <property type="entry name" value="LpxR"/>
    <property type="match status" value="1"/>
</dbReference>
<protein>
    <recommendedName>
        <fullName evidence="4">Lipid A deacylase LpxR family protein</fullName>
    </recommendedName>
</protein>
<dbReference type="InterPro" id="IPR018707">
    <property type="entry name" value="LpxR"/>
</dbReference>
<evidence type="ECO:0000313" key="3">
    <source>
        <dbReference type="Proteomes" id="UP000199437"/>
    </source>
</evidence>
<keyword evidence="1" id="KW-0732">Signal</keyword>